<keyword evidence="4 10" id="KW-0028">Amino-acid biosynthesis</keyword>
<evidence type="ECO:0000256" key="4">
    <source>
        <dbReference type="ARBA" id="ARBA00022605"/>
    </source>
</evidence>
<comment type="subunit">
    <text evidence="2 10">Homodimer.</text>
</comment>
<dbReference type="InterPro" id="IPR008220">
    <property type="entry name" value="HAT_MetX-like"/>
</dbReference>
<keyword evidence="3 10" id="KW-0963">Cytoplasm</keyword>
<reference evidence="13 14" key="1">
    <citation type="journal article" date="2016" name="Sci. Rep.">
        <title>Metabolic traits of an uncultured archaeal lineage -MSBL1- from brine pools of the Red Sea.</title>
        <authorList>
            <person name="Mwirichia R."/>
            <person name="Alam I."/>
            <person name="Rashid M."/>
            <person name="Vinu M."/>
            <person name="Ba-Alawi W."/>
            <person name="Anthony Kamau A."/>
            <person name="Kamanda Ngugi D."/>
            <person name="Goker M."/>
            <person name="Klenk H.P."/>
            <person name="Bajic V."/>
            <person name="Stingl U."/>
        </authorList>
    </citation>
    <scope>NUCLEOTIDE SEQUENCE [LARGE SCALE GENOMIC DNA]</scope>
    <source>
        <strain evidence="13">SCGC-AAA259B11</strain>
    </source>
</reference>
<comment type="catalytic activity">
    <reaction evidence="9 10">
        <text>L-homoserine + acetyl-CoA = O-acetyl-L-homoserine + CoA</text>
        <dbReference type="Rhea" id="RHEA:13701"/>
        <dbReference type="ChEBI" id="CHEBI:57287"/>
        <dbReference type="ChEBI" id="CHEBI:57288"/>
        <dbReference type="ChEBI" id="CHEBI:57476"/>
        <dbReference type="ChEBI" id="CHEBI:57716"/>
        <dbReference type="EC" id="2.3.1.31"/>
    </reaction>
</comment>
<evidence type="ECO:0000256" key="6">
    <source>
        <dbReference type="ARBA" id="ARBA00023122"/>
    </source>
</evidence>
<protein>
    <recommendedName>
        <fullName evidence="10">Homoserine O-acetyltransferase</fullName>
        <shortName evidence="10">HAT</shortName>
        <ecNumber evidence="10">2.3.1.31</ecNumber>
    </recommendedName>
    <alternativeName>
        <fullName evidence="10">Homoserine transacetylase</fullName>
        <shortName evidence="10">HTA</shortName>
    </alternativeName>
</protein>
<dbReference type="InterPro" id="IPR000644">
    <property type="entry name" value="CBS_dom"/>
</dbReference>
<dbReference type="Gene3D" id="3.40.50.1820">
    <property type="entry name" value="alpha/beta hydrolase"/>
    <property type="match status" value="1"/>
</dbReference>
<dbReference type="UniPathway" id="UPA00051">
    <property type="reaction ID" value="UER00074"/>
</dbReference>
<dbReference type="InterPro" id="IPR046342">
    <property type="entry name" value="CBS_dom_sf"/>
</dbReference>
<dbReference type="InterPro" id="IPR000073">
    <property type="entry name" value="AB_hydrolase_1"/>
</dbReference>
<keyword evidence="7 10" id="KW-0486">Methionine biosynthesis</keyword>
<comment type="similarity">
    <text evidence="10">Belongs to the AB hydrolase superfamily. MetX family.</text>
</comment>
<comment type="subcellular location">
    <subcellularLocation>
        <location evidence="10">Cytoplasm</location>
    </subcellularLocation>
</comment>
<evidence type="ECO:0000313" key="13">
    <source>
        <dbReference type="EMBL" id="KXA90616.1"/>
    </source>
</evidence>
<comment type="function">
    <text evidence="1 10">Transfers an acetyl group from acetyl-CoA to L-homoserine, forming acetyl-L-homoserine.</text>
</comment>
<gene>
    <name evidence="10" type="primary">metXA</name>
    <name evidence="13" type="ORF">AKJ61_00300</name>
</gene>
<dbReference type="Gene3D" id="3.10.580.10">
    <property type="entry name" value="CBS-domain"/>
    <property type="match status" value="1"/>
</dbReference>
<evidence type="ECO:0000256" key="2">
    <source>
        <dbReference type="ARBA" id="ARBA00011738"/>
    </source>
</evidence>
<dbReference type="Proteomes" id="UP000070184">
    <property type="component" value="Unassembled WGS sequence"/>
</dbReference>
<dbReference type="Pfam" id="PF00571">
    <property type="entry name" value="CBS"/>
    <property type="match status" value="2"/>
</dbReference>
<dbReference type="NCBIfam" id="NF001209">
    <property type="entry name" value="PRK00175.1"/>
    <property type="match status" value="1"/>
</dbReference>
<comment type="caution">
    <text evidence="13">The sequence shown here is derived from an EMBL/GenBank/DDBJ whole genome shotgun (WGS) entry which is preliminary data.</text>
</comment>
<dbReference type="HAMAP" id="MF_00296">
    <property type="entry name" value="MetX_acyltransf"/>
    <property type="match status" value="1"/>
</dbReference>
<dbReference type="SUPFAM" id="SSF54631">
    <property type="entry name" value="CBS-domain pair"/>
    <property type="match status" value="1"/>
</dbReference>
<dbReference type="SUPFAM" id="SSF53474">
    <property type="entry name" value="alpha/beta-Hydrolases"/>
    <property type="match status" value="1"/>
</dbReference>
<evidence type="ECO:0000313" key="14">
    <source>
        <dbReference type="Proteomes" id="UP000070184"/>
    </source>
</evidence>
<keyword evidence="5 10" id="KW-0808">Transferase</keyword>
<accession>A0A133U900</accession>
<dbReference type="GO" id="GO:0009086">
    <property type="term" value="P:methionine biosynthetic process"/>
    <property type="evidence" value="ECO:0007669"/>
    <property type="project" value="UniProtKB-UniRule"/>
</dbReference>
<feature type="domain" description="CBS" evidence="12">
    <location>
        <begin position="437"/>
        <end position="493"/>
    </location>
</feature>
<name>A0A133U900_9EURY</name>
<keyword evidence="8 10" id="KW-0012">Acyltransferase</keyword>
<dbReference type="GO" id="GO:0009092">
    <property type="term" value="P:homoserine metabolic process"/>
    <property type="evidence" value="ECO:0007669"/>
    <property type="project" value="TreeGrafter"/>
</dbReference>
<dbReference type="InterPro" id="IPR029058">
    <property type="entry name" value="AB_hydrolase_fold"/>
</dbReference>
<sequence length="500" mass="55396">MREESVGHVETEKYTCSEGIELESGKKLEPIEIAYETYGQLNEEKTNAVLICHALSGDAHAAGWHDGEEKPGWWDNMIGPGKAIDTEKYFAICSNILGSCKGTTGPASINPETGEPYGLDFPLVTVSDMVKVQKKLLNHLKIDRLLAVIGGSLGGMQALQWTISYPESVRFCIPIATTARSSPQQIAFNEVRRRAVMSDPKWNQGDYYGSEPPRDGLSLARMIGHITFLSEESMRQKFGRKLRDKEKLGFDFDIDFEVESYLHYQGDKFVERFDANSYLYITRAIDYFDLTNGGERTLSGAFKEAKSKFLVVTITSDWLYPPYQSKQIVRALKANEVEASYTEIRSSYGHDAFLVEPGQLGHMITDFLSRISVRDILVDVPIIGKDTPIEKAAEIMVESEFTHIPVSSKDGDLVGIVTAWDVARAVAEGIDSMNKVMTAEVITAAPDESITSVTGKMEKHNISAVPVIEKSGKILGIITSDLISRLVKRGGLSNSNDQEI</sequence>
<dbReference type="Gene3D" id="1.10.1740.110">
    <property type="match status" value="1"/>
</dbReference>
<organism evidence="13 14">
    <name type="scientific">candidate division MSBL1 archaeon SCGC-AAA259B11</name>
    <dbReference type="NCBI Taxonomy" id="1698260"/>
    <lineage>
        <taxon>Archaea</taxon>
        <taxon>Methanobacteriati</taxon>
        <taxon>Methanobacteriota</taxon>
        <taxon>candidate division MSBL1</taxon>
    </lineage>
</organism>
<dbReference type="PANTHER" id="PTHR32268">
    <property type="entry name" value="HOMOSERINE O-ACETYLTRANSFERASE"/>
    <property type="match status" value="1"/>
</dbReference>
<keyword evidence="14" id="KW-1185">Reference proteome</keyword>
<dbReference type="EC" id="2.3.1.31" evidence="10"/>
<evidence type="ECO:0000256" key="8">
    <source>
        <dbReference type="ARBA" id="ARBA00023315"/>
    </source>
</evidence>
<dbReference type="NCBIfam" id="TIGR01392">
    <property type="entry name" value="homoserO_Ac_trn"/>
    <property type="match status" value="1"/>
</dbReference>
<evidence type="ECO:0000256" key="10">
    <source>
        <dbReference type="HAMAP-Rule" id="MF_00296"/>
    </source>
</evidence>
<evidence type="ECO:0000256" key="7">
    <source>
        <dbReference type="ARBA" id="ARBA00023167"/>
    </source>
</evidence>
<dbReference type="Pfam" id="PF00561">
    <property type="entry name" value="Abhydrolase_1"/>
    <property type="match status" value="1"/>
</dbReference>
<dbReference type="AlphaFoldDB" id="A0A133U900"/>
<evidence type="ECO:0000259" key="12">
    <source>
        <dbReference type="PROSITE" id="PS51371"/>
    </source>
</evidence>
<comment type="pathway">
    <text evidence="10">Amino-acid biosynthesis; L-methionine biosynthesis via de novo pathway; O-acetyl-L-homoserine from L-homoserine: step 1/1.</text>
</comment>
<keyword evidence="6 11" id="KW-0129">CBS domain</keyword>
<evidence type="ECO:0000256" key="3">
    <source>
        <dbReference type="ARBA" id="ARBA00022490"/>
    </source>
</evidence>
<evidence type="ECO:0000256" key="11">
    <source>
        <dbReference type="PROSITE-ProRule" id="PRU00703"/>
    </source>
</evidence>
<feature type="active site" description="Nucleophile" evidence="10">
    <location>
        <position position="152"/>
    </location>
</feature>
<evidence type="ECO:0000256" key="9">
    <source>
        <dbReference type="ARBA" id="ARBA00049043"/>
    </source>
</evidence>
<evidence type="ECO:0000256" key="5">
    <source>
        <dbReference type="ARBA" id="ARBA00022679"/>
    </source>
</evidence>
<dbReference type="PROSITE" id="PS51371">
    <property type="entry name" value="CBS"/>
    <property type="match status" value="2"/>
</dbReference>
<feature type="active site" evidence="10">
    <location>
        <position position="350"/>
    </location>
</feature>
<dbReference type="GO" id="GO:0005737">
    <property type="term" value="C:cytoplasm"/>
    <property type="evidence" value="ECO:0007669"/>
    <property type="project" value="UniProtKB-SubCell"/>
</dbReference>
<dbReference type="PANTHER" id="PTHR32268:SF11">
    <property type="entry name" value="HOMOSERINE O-ACETYLTRANSFERASE"/>
    <property type="match status" value="1"/>
</dbReference>
<proteinExistence type="inferred from homology"/>
<dbReference type="FunFam" id="1.10.1740.110:FF:000001">
    <property type="entry name" value="Homoserine O-acetyltransferase"/>
    <property type="match status" value="1"/>
</dbReference>
<dbReference type="GO" id="GO:0004414">
    <property type="term" value="F:homoserine O-acetyltransferase activity"/>
    <property type="evidence" value="ECO:0007669"/>
    <property type="project" value="UniProtKB-UniRule"/>
</dbReference>
<evidence type="ECO:0000256" key="1">
    <source>
        <dbReference type="ARBA" id="ARBA00003082"/>
    </source>
</evidence>
<feature type="binding site" evidence="10">
    <location>
        <position position="351"/>
    </location>
    <ligand>
        <name>substrate</name>
    </ligand>
</feature>
<dbReference type="PATRIC" id="fig|1698260.3.peg.74"/>
<feature type="active site" evidence="10">
    <location>
        <position position="317"/>
    </location>
</feature>
<dbReference type="SMART" id="SM00116">
    <property type="entry name" value="CBS"/>
    <property type="match status" value="2"/>
</dbReference>
<feature type="binding site" evidence="10">
    <location>
        <position position="221"/>
    </location>
    <ligand>
        <name>substrate</name>
    </ligand>
</feature>
<comment type="caution">
    <text evidence="10">Lacks conserved residue(s) required for the propagation of feature annotation.</text>
</comment>
<feature type="domain" description="CBS" evidence="12">
    <location>
        <begin position="376"/>
        <end position="432"/>
    </location>
</feature>
<dbReference type="EMBL" id="LHXK01000002">
    <property type="protein sequence ID" value="KXA90616.1"/>
    <property type="molecule type" value="Genomic_DNA"/>
</dbReference>